<evidence type="ECO:0000256" key="2">
    <source>
        <dbReference type="ARBA" id="ARBA00023002"/>
    </source>
</evidence>
<keyword evidence="2" id="KW-0560">Oxidoreductase</keyword>
<organism evidence="3 4">
    <name type="scientific">Actinocorallia herbida</name>
    <dbReference type="NCBI Taxonomy" id="58109"/>
    <lineage>
        <taxon>Bacteria</taxon>
        <taxon>Bacillati</taxon>
        <taxon>Actinomycetota</taxon>
        <taxon>Actinomycetes</taxon>
        <taxon>Streptosporangiales</taxon>
        <taxon>Thermomonosporaceae</taxon>
        <taxon>Actinocorallia</taxon>
    </lineage>
</organism>
<dbReference type="PRINTS" id="PR00081">
    <property type="entry name" value="GDHRDH"/>
</dbReference>
<dbReference type="SUPFAM" id="SSF51735">
    <property type="entry name" value="NAD(P)-binding Rossmann-fold domains"/>
    <property type="match status" value="1"/>
</dbReference>
<dbReference type="EMBL" id="RJKE01000001">
    <property type="protein sequence ID" value="ROO87982.1"/>
    <property type="molecule type" value="Genomic_DNA"/>
</dbReference>
<dbReference type="PANTHER" id="PTHR24321">
    <property type="entry name" value="DEHYDROGENASES, SHORT CHAIN"/>
    <property type="match status" value="1"/>
</dbReference>
<dbReference type="InterPro" id="IPR002347">
    <property type="entry name" value="SDR_fam"/>
</dbReference>
<dbReference type="NCBIfam" id="NF005559">
    <property type="entry name" value="PRK07231.1"/>
    <property type="match status" value="1"/>
</dbReference>
<dbReference type="GO" id="GO:0016491">
    <property type="term" value="F:oxidoreductase activity"/>
    <property type="evidence" value="ECO:0007669"/>
    <property type="project" value="UniProtKB-KW"/>
</dbReference>
<dbReference type="PRINTS" id="PR00080">
    <property type="entry name" value="SDRFAMILY"/>
</dbReference>
<dbReference type="AlphaFoldDB" id="A0A3N1D382"/>
<dbReference type="Gene3D" id="3.40.50.720">
    <property type="entry name" value="NAD(P)-binding Rossmann-like Domain"/>
    <property type="match status" value="1"/>
</dbReference>
<dbReference type="Pfam" id="PF13561">
    <property type="entry name" value="adh_short_C2"/>
    <property type="match status" value="1"/>
</dbReference>
<name>A0A3N1D382_9ACTN</name>
<reference evidence="3 4" key="1">
    <citation type="submission" date="2018-11" db="EMBL/GenBank/DDBJ databases">
        <title>Sequencing the genomes of 1000 actinobacteria strains.</title>
        <authorList>
            <person name="Klenk H.-P."/>
        </authorList>
    </citation>
    <scope>NUCLEOTIDE SEQUENCE [LARGE SCALE GENOMIC DNA]</scope>
    <source>
        <strain evidence="3 4">DSM 44254</strain>
    </source>
</reference>
<protein>
    <submittedName>
        <fullName evidence="3">NAD(P)-dependent dehydrogenase (Short-subunit alcohol dehydrogenase family)</fullName>
    </submittedName>
</protein>
<dbReference type="PROSITE" id="PS00061">
    <property type="entry name" value="ADH_SHORT"/>
    <property type="match status" value="1"/>
</dbReference>
<sequence length="254" mass="25856">MKLMEGRAGLVTGAAAGIGRAIALLFAAEGAKVVVSDINEAGGTETVDLITAAGGTASFLRADASVEEDARTLVAAVVDRYGALDWAVNNAGLTAPVAPVTEQQGEWWTKVLSVDLVGVMFGLKHQITQMQAQGRGGAIVNIASTAGMTGQFGMSPYVSAKWGVIGLTKTAALENARTGIRVNAVAPGITRTPGIDAWASEVPDQAAAVLDHIPVGRAAEPDEQAQAALWLASDKASYITGIALPVDGGHTIGG</sequence>
<dbReference type="Proteomes" id="UP000272400">
    <property type="component" value="Unassembled WGS sequence"/>
</dbReference>
<proteinExistence type="inferred from homology"/>
<comment type="similarity">
    <text evidence="1">Belongs to the short-chain dehydrogenases/reductases (SDR) family.</text>
</comment>
<evidence type="ECO:0000313" key="3">
    <source>
        <dbReference type="EMBL" id="ROO87982.1"/>
    </source>
</evidence>
<dbReference type="InterPro" id="IPR020904">
    <property type="entry name" value="Sc_DH/Rdtase_CS"/>
</dbReference>
<evidence type="ECO:0000256" key="1">
    <source>
        <dbReference type="ARBA" id="ARBA00006484"/>
    </source>
</evidence>
<gene>
    <name evidence="3" type="ORF">EDD29_5634</name>
</gene>
<dbReference type="RefSeq" id="WP_211359943.1">
    <property type="nucleotide sequence ID" value="NZ_RJKE01000001.1"/>
</dbReference>
<evidence type="ECO:0000313" key="4">
    <source>
        <dbReference type="Proteomes" id="UP000272400"/>
    </source>
</evidence>
<dbReference type="FunFam" id="3.40.50.720:FF:000084">
    <property type="entry name" value="Short-chain dehydrogenase reductase"/>
    <property type="match status" value="1"/>
</dbReference>
<comment type="caution">
    <text evidence="3">The sequence shown here is derived from an EMBL/GenBank/DDBJ whole genome shotgun (WGS) entry which is preliminary data.</text>
</comment>
<accession>A0A3N1D382</accession>
<keyword evidence="4" id="KW-1185">Reference proteome</keyword>
<dbReference type="PANTHER" id="PTHR24321:SF8">
    <property type="entry name" value="ESTRADIOL 17-BETA-DEHYDROGENASE 8-RELATED"/>
    <property type="match status" value="1"/>
</dbReference>
<dbReference type="InterPro" id="IPR036291">
    <property type="entry name" value="NAD(P)-bd_dom_sf"/>
</dbReference>